<proteinExistence type="predicted"/>
<dbReference type="GO" id="GO:0016491">
    <property type="term" value="F:oxidoreductase activity"/>
    <property type="evidence" value="ECO:0007669"/>
    <property type="project" value="InterPro"/>
</dbReference>
<gene>
    <name evidence="1" type="ORF">BGZ95_003961</name>
</gene>
<dbReference type="InterPro" id="IPR016162">
    <property type="entry name" value="Ald_DH_N"/>
</dbReference>
<evidence type="ECO:0000313" key="1">
    <source>
        <dbReference type="EMBL" id="KAG0262775.1"/>
    </source>
</evidence>
<name>A0AAD4D3Y7_9FUNG</name>
<accession>A0AAD4D3Y7</accession>
<protein>
    <submittedName>
        <fullName evidence="1">Uncharacterized protein</fullName>
    </submittedName>
</protein>
<reference evidence="1" key="1">
    <citation type="journal article" date="2020" name="Fungal Divers.">
        <title>Resolving the Mortierellaceae phylogeny through synthesis of multi-gene phylogenetics and phylogenomics.</title>
        <authorList>
            <person name="Vandepol N."/>
            <person name="Liber J."/>
            <person name="Desiro A."/>
            <person name="Na H."/>
            <person name="Kennedy M."/>
            <person name="Barry K."/>
            <person name="Grigoriev I.V."/>
            <person name="Miller A.N."/>
            <person name="O'Donnell K."/>
            <person name="Stajich J.E."/>
            <person name="Bonito G."/>
        </authorList>
    </citation>
    <scope>NUCLEOTIDE SEQUENCE</scope>
    <source>
        <strain evidence="1">NRRL 28262</strain>
    </source>
</reference>
<dbReference type="Gene3D" id="3.40.605.10">
    <property type="entry name" value="Aldehyde Dehydrogenase, Chain A, domain 1"/>
    <property type="match status" value="1"/>
</dbReference>
<sequence length="88" mass="9500">MSSAMLLNRLSLNRATLLHTAASRTKAIRPMAIFNYSTAVNPKHKAIFDQLDLQFDNKGVFNGKWGGSGPIVDSVNPADGSVIGRVQT</sequence>
<keyword evidence="2" id="KW-1185">Reference proteome</keyword>
<dbReference type="EMBL" id="JAAAIL010001940">
    <property type="protein sequence ID" value="KAG0262775.1"/>
    <property type="molecule type" value="Genomic_DNA"/>
</dbReference>
<feature type="non-terminal residue" evidence="1">
    <location>
        <position position="88"/>
    </location>
</feature>
<organism evidence="1 2">
    <name type="scientific">Linnemannia exigua</name>
    <dbReference type="NCBI Taxonomy" id="604196"/>
    <lineage>
        <taxon>Eukaryota</taxon>
        <taxon>Fungi</taxon>
        <taxon>Fungi incertae sedis</taxon>
        <taxon>Mucoromycota</taxon>
        <taxon>Mortierellomycotina</taxon>
        <taxon>Mortierellomycetes</taxon>
        <taxon>Mortierellales</taxon>
        <taxon>Mortierellaceae</taxon>
        <taxon>Linnemannia</taxon>
    </lineage>
</organism>
<dbReference type="AlphaFoldDB" id="A0AAD4D3Y7"/>
<evidence type="ECO:0000313" key="2">
    <source>
        <dbReference type="Proteomes" id="UP001194580"/>
    </source>
</evidence>
<dbReference type="Proteomes" id="UP001194580">
    <property type="component" value="Unassembled WGS sequence"/>
</dbReference>
<comment type="caution">
    <text evidence="1">The sequence shown here is derived from an EMBL/GenBank/DDBJ whole genome shotgun (WGS) entry which is preliminary data.</text>
</comment>